<dbReference type="EMBL" id="QEKV01000006">
    <property type="protein sequence ID" value="PVY94174.1"/>
    <property type="molecule type" value="Genomic_DNA"/>
</dbReference>
<dbReference type="InterPro" id="IPR005839">
    <property type="entry name" value="Methylthiotransferase"/>
</dbReference>
<evidence type="ECO:0000313" key="15">
    <source>
        <dbReference type="Proteomes" id="UP000245793"/>
    </source>
</evidence>
<dbReference type="InterPro" id="IPR058240">
    <property type="entry name" value="rSAM_sf"/>
</dbReference>
<evidence type="ECO:0000256" key="6">
    <source>
        <dbReference type="ARBA" id="ARBA00022723"/>
    </source>
</evidence>
<dbReference type="NCBIfam" id="TIGR00089">
    <property type="entry name" value="MiaB/RimO family radical SAM methylthiotransferase"/>
    <property type="match status" value="1"/>
</dbReference>
<organism evidence="14 15">
    <name type="scientific">Ezakiella coagulans</name>
    <dbReference type="NCBI Taxonomy" id="46507"/>
    <lineage>
        <taxon>Bacteria</taxon>
        <taxon>Bacillati</taxon>
        <taxon>Bacillota</taxon>
        <taxon>Tissierellia</taxon>
        <taxon>Ezakiella</taxon>
    </lineage>
</organism>
<evidence type="ECO:0000313" key="14">
    <source>
        <dbReference type="EMBL" id="PVY94174.1"/>
    </source>
</evidence>
<evidence type="ECO:0000256" key="1">
    <source>
        <dbReference type="ARBA" id="ARBA00003234"/>
    </source>
</evidence>
<feature type="binding site" evidence="10">
    <location>
        <position position="159"/>
    </location>
    <ligand>
        <name>[4Fe-4S] cluster</name>
        <dbReference type="ChEBI" id="CHEBI:49883"/>
        <label>2</label>
        <note>4Fe-4S-S-AdoMet</note>
    </ligand>
</feature>
<evidence type="ECO:0000259" key="11">
    <source>
        <dbReference type="PROSITE" id="PS50926"/>
    </source>
</evidence>
<dbReference type="GO" id="GO:0046872">
    <property type="term" value="F:metal ion binding"/>
    <property type="evidence" value="ECO:0007669"/>
    <property type="project" value="UniProtKB-KW"/>
</dbReference>
<dbReference type="FunFam" id="3.40.50.12160:FF:000003">
    <property type="entry name" value="CDK5 regulatory subunit-associated protein 1"/>
    <property type="match status" value="1"/>
</dbReference>
<keyword evidence="7 10" id="KW-0408">Iron</keyword>
<comment type="catalytic activity">
    <reaction evidence="9">
        <text>N(6)-dimethylallyladenosine(37) in tRNA + (sulfur carrier)-SH + AH2 + 2 S-adenosyl-L-methionine = 2-methylsulfanyl-N(6)-dimethylallyladenosine(37) in tRNA + (sulfur carrier)-H + 5'-deoxyadenosine + L-methionine + A + S-adenosyl-L-homocysteine + 2 H(+)</text>
        <dbReference type="Rhea" id="RHEA:37067"/>
        <dbReference type="Rhea" id="RHEA-COMP:10375"/>
        <dbReference type="Rhea" id="RHEA-COMP:10376"/>
        <dbReference type="Rhea" id="RHEA-COMP:14737"/>
        <dbReference type="Rhea" id="RHEA-COMP:14739"/>
        <dbReference type="ChEBI" id="CHEBI:13193"/>
        <dbReference type="ChEBI" id="CHEBI:15378"/>
        <dbReference type="ChEBI" id="CHEBI:17319"/>
        <dbReference type="ChEBI" id="CHEBI:17499"/>
        <dbReference type="ChEBI" id="CHEBI:29917"/>
        <dbReference type="ChEBI" id="CHEBI:57844"/>
        <dbReference type="ChEBI" id="CHEBI:57856"/>
        <dbReference type="ChEBI" id="CHEBI:59789"/>
        <dbReference type="ChEBI" id="CHEBI:64428"/>
        <dbReference type="ChEBI" id="CHEBI:74415"/>
        <dbReference type="ChEBI" id="CHEBI:74417"/>
        <dbReference type="EC" id="2.8.4.3"/>
    </reaction>
</comment>
<dbReference type="SFLD" id="SFLDS00029">
    <property type="entry name" value="Radical_SAM"/>
    <property type="match status" value="1"/>
</dbReference>
<dbReference type="InterPro" id="IPR006638">
    <property type="entry name" value="Elp3/MiaA/NifB-like_rSAM"/>
</dbReference>
<comment type="caution">
    <text evidence="14">The sequence shown here is derived from an EMBL/GenBank/DDBJ whole genome shotgun (WGS) entry which is preliminary data.</text>
</comment>
<comment type="function">
    <text evidence="10">Catalyzes the methylthiolation of an aspartic acid residue of ribosomal protein uS12.</text>
</comment>
<keyword evidence="6 10" id="KW-0479">Metal-binding</keyword>
<dbReference type="InterPro" id="IPR012340">
    <property type="entry name" value="NA-bd_OB-fold"/>
</dbReference>
<evidence type="ECO:0000256" key="3">
    <source>
        <dbReference type="ARBA" id="ARBA00022490"/>
    </source>
</evidence>
<dbReference type="GO" id="GO:0005840">
    <property type="term" value="C:ribosome"/>
    <property type="evidence" value="ECO:0007669"/>
    <property type="project" value="UniProtKB-KW"/>
</dbReference>
<accession>A0A2U1E2K1</accession>
<dbReference type="GO" id="GO:0103039">
    <property type="term" value="F:protein methylthiotransferase activity"/>
    <property type="evidence" value="ECO:0007669"/>
    <property type="project" value="UniProtKB-EC"/>
</dbReference>
<keyword evidence="14" id="KW-0687">Ribonucleoprotein</keyword>
<feature type="binding site" evidence="10">
    <location>
        <position position="155"/>
    </location>
    <ligand>
        <name>[4Fe-4S] cluster</name>
        <dbReference type="ChEBI" id="CHEBI:49883"/>
        <label>2</label>
        <note>4Fe-4S-S-AdoMet</note>
    </ligand>
</feature>
<dbReference type="GO" id="GO:0051539">
    <property type="term" value="F:4 iron, 4 sulfur cluster binding"/>
    <property type="evidence" value="ECO:0007669"/>
    <property type="project" value="UniProtKB-UniRule"/>
</dbReference>
<dbReference type="InterPro" id="IPR013848">
    <property type="entry name" value="Methylthiotransferase_N"/>
</dbReference>
<dbReference type="Proteomes" id="UP000245793">
    <property type="component" value="Unassembled WGS sequence"/>
</dbReference>
<dbReference type="Gene3D" id="3.40.50.12160">
    <property type="entry name" value="Methylthiotransferase, N-terminal domain"/>
    <property type="match status" value="1"/>
</dbReference>
<evidence type="ECO:0000259" key="12">
    <source>
        <dbReference type="PROSITE" id="PS51449"/>
    </source>
</evidence>
<dbReference type="Pfam" id="PF00919">
    <property type="entry name" value="UPF0004"/>
    <property type="match status" value="1"/>
</dbReference>
<dbReference type="EC" id="2.8.4.4" evidence="10"/>
<name>A0A2U1E2K1_9FIRM</name>
<dbReference type="Pfam" id="PF18693">
    <property type="entry name" value="TRAM_2"/>
    <property type="match status" value="1"/>
</dbReference>
<comment type="similarity">
    <text evidence="10">Belongs to the methylthiotransferase family. RimO subfamily.</text>
</comment>
<dbReference type="PROSITE" id="PS01278">
    <property type="entry name" value="MTTASE_RADICAL"/>
    <property type="match status" value="1"/>
</dbReference>
<dbReference type="InterPro" id="IPR002792">
    <property type="entry name" value="TRAM_dom"/>
</dbReference>
<dbReference type="Gene3D" id="3.80.30.20">
    <property type="entry name" value="tm_1862 like domain"/>
    <property type="match status" value="1"/>
</dbReference>
<dbReference type="InterPro" id="IPR020612">
    <property type="entry name" value="Methylthiotransferase_CS"/>
</dbReference>
<feature type="binding site" evidence="10">
    <location>
        <position position="83"/>
    </location>
    <ligand>
        <name>[4Fe-4S] cluster</name>
        <dbReference type="ChEBI" id="CHEBI:49883"/>
        <label>1</label>
    </ligand>
</feature>
<dbReference type="SMART" id="SM00729">
    <property type="entry name" value="Elp3"/>
    <property type="match status" value="1"/>
</dbReference>
<dbReference type="InterPro" id="IPR007197">
    <property type="entry name" value="rSAM"/>
</dbReference>
<dbReference type="NCBIfam" id="TIGR01125">
    <property type="entry name" value="30S ribosomal protein S12 methylthiotransferase RimO"/>
    <property type="match status" value="1"/>
</dbReference>
<feature type="domain" description="TRAM" evidence="11">
    <location>
        <begin position="374"/>
        <end position="440"/>
    </location>
</feature>
<dbReference type="CDD" id="cd01335">
    <property type="entry name" value="Radical_SAM"/>
    <property type="match status" value="1"/>
</dbReference>
<feature type="binding site" evidence="10">
    <location>
        <position position="50"/>
    </location>
    <ligand>
        <name>[4Fe-4S] cluster</name>
        <dbReference type="ChEBI" id="CHEBI:49883"/>
        <label>1</label>
    </ligand>
</feature>
<dbReference type="PANTHER" id="PTHR43837">
    <property type="entry name" value="RIBOSOMAL PROTEIN S12 METHYLTHIOTRANSFERASE RIMO"/>
    <property type="match status" value="1"/>
</dbReference>
<evidence type="ECO:0000259" key="13">
    <source>
        <dbReference type="PROSITE" id="PS51918"/>
    </source>
</evidence>
<evidence type="ECO:0000256" key="7">
    <source>
        <dbReference type="ARBA" id="ARBA00023004"/>
    </source>
</evidence>
<dbReference type="InterPro" id="IPR038135">
    <property type="entry name" value="Methylthiotransferase_N_sf"/>
</dbReference>
<dbReference type="RefSeq" id="WP_116480243.1">
    <property type="nucleotide sequence ID" value="NZ_CP096650.1"/>
</dbReference>
<reference evidence="14 15" key="1">
    <citation type="submission" date="2018-04" db="EMBL/GenBank/DDBJ databases">
        <title>Genomic Encyclopedia of Type Strains, Phase IV (KMG-IV): sequencing the most valuable type-strain genomes for metagenomic binning, comparative biology and taxonomic classification.</title>
        <authorList>
            <person name="Goeker M."/>
        </authorList>
    </citation>
    <scope>NUCLEOTIDE SEQUENCE [LARGE SCALE GENOMIC DNA]</scope>
    <source>
        <strain evidence="14 15">DSM 20705</strain>
    </source>
</reference>
<dbReference type="GO" id="GO:0005829">
    <property type="term" value="C:cytosol"/>
    <property type="evidence" value="ECO:0007669"/>
    <property type="project" value="TreeGrafter"/>
</dbReference>
<evidence type="ECO:0000256" key="2">
    <source>
        <dbReference type="ARBA" id="ARBA00022485"/>
    </source>
</evidence>
<feature type="binding site" evidence="10">
    <location>
        <position position="162"/>
    </location>
    <ligand>
        <name>[4Fe-4S] cluster</name>
        <dbReference type="ChEBI" id="CHEBI:49883"/>
        <label>2</label>
        <note>4Fe-4S-S-AdoMet</note>
    </ligand>
</feature>
<feature type="binding site" evidence="10">
    <location>
        <position position="14"/>
    </location>
    <ligand>
        <name>[4Fe-4S] cluster</name>
        <dbReference type="ChEBI" id="CHEBI:49883"/>
        <label>1</label>
    </ligand>
</feature>
<dbReference type="PANTHER" id="PTHR43837:SF1">
    <property type="entry name" value="RIBOSOMAL PROTEIN US12 METHYLTHIOTRANSFERASE RIMO"/>
    <property type="match status" value="1"/>
</dbReference>
<dbReference type="SFLD" id="SFLDG01082">
    <property type="entry name" value="B12-binding_domain_containing"/>
    <property type="match status" value="1"/>
</dbReference>
<dbReference type="SFLD" id="SFLDF00274">
    <property type="entry name" value="ribosomal_protein_S12_methylth"/>
    <property type="match status" value="1"/>
</dbReference>
<keyword evidence="4 10" id="KW-0808">Transferase</keyword>
<comment type="catalytic activity">
    <reaction evidence="10">
        <text>L-aspartate(89)-[ribosomal protein uS12]-hydrogen + (sulfur carrier)-SH + AH2 + 2 S-adenosyl-L-methionine = 3-methylsulfanyl-L-aspartate(89)-[ribosomal protein uS12]-hydrogen + (sulfur carrier)-H + 5'-deoxyadenosine + L-methionine + A + S-adenosyl-L-homocysteine + 2 H(+)</text>
        <dbReference type="Rhea" id="RHEA:37087"/>
        <dbReference type="Rhea" id="RHEA-COMP:10460"/>
        <dbReference type="Rhea" id="RHEA-COMP:10461"/>
        <dbReference type="Rhea" id="RHEA-COMP:14737"/>
        <dbReference type="Rhea" id="RHEA-COMP:14739"/>
        <dbReference type="ChEBI" id="CHEBI:13193"/>
        <dbReference type="ChEBI" id="CHEBI:15378"/>
        <dbReference type="ChEBI" id="CHEBI:17319"/>
        <dbReference type="ChEBI" id="CHEBI:17499"/>
        <dbReference type="ChEBI" id="CHEBI:29917"/>
        <dbReference type="ChEBI" id="CHEBI:29961"/>
        <dbReference type="ChEBI" id="CHEBI:57844"/>
        <dbReference type="ChEBI" id="CHEBI:57856"/>
        <dbReference type="ChEBI" id="CHEBI:59789"/>
        <dbReference type="ChEBI" id="CHEBI:64428"/>
        <dbReference type="ChEBI" id="CHEBI:73599"/>
        <dbReference type="EC" id="2.8.4.4"/>
    </reaction>
</comment>
<keyword evidence="3 10" id="KW-0963">Cytoplasm</keyword>
<gene>
    <name evidence="10" type="primary">rimO</name>
    <name evidence="14" type="ORF">C7381_10647</name>
</gene>
<dbReference type="Pfam" id="PF04055">
    <property type="entry name" value="Radical_SAM"/>
    <property type="match status" value="1"/>
</dbReference>
<keyword evidence="15" id="KW-1185">Reference proteome</keyword>
<feature type="domain" description="Radical SAM core" evidence="13">
    <location>
        <begin position="141"/>
        <end position="371"/>
    </location>
</feature>
<dbReference type="SFLD" id="SFLDG01061">
    <property type="entry name" value="methylthiotransferase"/>
    <property type="match status" value="1"/>
</dbReference>
<keyword evidence="2 10" id="KW-0004">4Fe-4S</keyword>
<dbReference type="FunFam" id="3.80.30.20:FF:000001">
    <property type="entry name" value="tRNA-2-methylthio-N(6)-dimethylallyladenosine synthase 2"/>
    <property type="match status" value="1"/>
</dbReference>
<dbReference type="InterPro" id="IPR005840">
    <property type="entry name" value="Ribosomal_uS12_MeSTrfase_RimO"/>
</dbReference>
<evidence type="ECO:0000256" key="4">
    <source>
        <dbReference type="ARBA" id="ARBA00022679"/>
    </source>
</evidence>
<evidence type="ECO:0000256" key="10">
    <source>
        <dbReference type="HAMAP-Rule" id="MF_01865"/>
    </source>
</evidence>
<keyword evidence="8 10" id="KW-0411">Iron-sulfur</keyword>
<dbReference type="SUPFAM" id="SSF102114">
    <property type="entry name" value="Radical SAM enzymes"/>
    <property type="match status" value="1"/>
</dbReference>
<comment type="subcellular location">
    <subcellularLocation>
        <location evidence="10">Cytoplasm</location>
    </subcellularLocation>
</comment>
<dbReference type="InterPro" id="IPR023404">
    <property type="entry name" value="rSAM_horseshoe"/>
</dbReference>
<evidence type="ECO:0000256" key="5">
    <source>
        <dbReference type="ARBA" id="ARBA00022691"/>
    </source>
</evidence>
<dbReference type="AlphaFoldDB" id="A0A2U1E2K1"/>
<dbReference type="HAMAP" id="MF_01865">
    <property type="entry name" value="MTTase_RimO"/>
    <property type="match status" value="1"/>
</dbReference>
<proteinExistence type="inferred from homology"/>
<comment type="cofactor">
    <cofactor evidence="10">
        <name>[4Fe-4S] cluster</name>
        <dbReference type="ChEBI" id="CHEBI:49883"/>
    </cofactor>
    <text evidence="10">Binds 2 [4Fe-4S] clusters. One cluster is coordinated with 3 cysteines and an exchangeable S-adenosyl-L-methionine.</text>
</comment>
<comment type="function">
    <text evidence="1">Catalyzes the methylthiolation of N6-(dimethylallyl)adenosine (i(6)A), leading to the formation of 2-methylthio-N6-(dimethylallyl)adenosine (ms(2)i(6)A) at position 37 in tRNAs that read codons beginning with uridine.</text>
</comment>
<dbReference type="Gene3D" id="2.40.50.140">
    <property type="entry name" value="Nucleic acid-binding proteins"/>
    <property type="match status" value="1"/>
</dbReference>
<feature type="domain" description="MTTase N-terminal" evidence="12">
    <location>
        <begin position="5"/>
        <end position="120"/>
    </location>
</feature>
<dbReference type="PROSITE" id="PS51449">
    <property type="entry name" value="MTTASE_N"/>
    <property type="match status" value="1"/>
</dbReference>
<dbReference type="GO" id="GO:0035599">
    <property type="term" value="F:aspartic acid methylthiotransferase activity"/>
    <property type="evidence" value="ECO:0007669"/>
    <property type="project" value="TreeGrafter"/>
</dbReference>
<dbReference type="PROSITE" id="PS51918">
    <property type="entry name" value="RADICAL_SAM"/>
    <property type="match status" value="1"/>
</dbReference>
<keyword evidence="14" id="KW-0689">Ribosomal protein</keyword>
<dbReference type="PROSITE" id="PS50926">
    <property type="entry name" value="TRAM"/>
    <property type="match status" value="1"/>
</dbReference>
<evidence type="ECO:0000256" key="9">
    <source>
        <dbReference type="ARBA" id="ARBA00051425"/>
    </source>
</evidence>
<dbReference type="GO" id="GO:0035597">
    <property type="term" value="F:tRNA-2-methylthio-N(6)-dimethylallyladenosine(37) synthase activity"/>
    <property type="evidence" value="ECO:0007669"/>
    <property type="project" value="UniProtKB-EC"/>
</dbReference>
<protein>
    <recommendedName>
        <fullName evidence="10">Ribosomal protein uS12 methylthiotransferase RimO</fullName>
        <shortName evidence="10">uS12 MTTase</shortName>
        <shortName evidence="10">uS12 methylthiotransferase</shortName>
        <ecNumber evidence="10">2.8.4.4</ecNumber>
    </recommendedName>
    <alternativeName>
        <fullName evidence="10">Ribosomal protein uS12 (aspartate-C(3))-methylthiotransferase</fullName>
    </alternativeName>
    <alternativeName>
        <fullName evidence="10">Ribosome maturation factor RimO</fullName>
    </alternativeName>
</protein>
<keyword evidence="5 10" id="KW-0949">S-adenosyl-L-methionine</keyword>
<evidence type="ECO:0000256" key="8">
    <source>
        <dbReference type="ARBA" id="ARBA00023014"/>
    </source>
</evidence>
<sequence length="440" mass="50596">MKNKDNVYFLTLGCSKNDIDTEVMISILDKNLYNVVETPEIADIIVVNTCSFILDAKTQSIETLFELAELKKQNLKYLVVAGCLGQRYPNDLLDEIPELDAIIGTGEIEKINSVFDDIKNGKREAYVGNINSPYVEHSKRVDFKTTQFVKISEGCNNHCTYCIIPELRGRMRSRPIENILDEVRYLAEHGTKEIILIAQNTTDYGMDIYGKKSLAKLLKVLNDVEGITWIRVLYMYPEGFNDELIDAIKTCDKVCKYVDMPLQHINDQVLKLMGRRITKAETYNLIEKLRREIPDIVIRTTLIVGFVNETEEAFLELKTFIKDVKLDKVGVFQYSLEEGTPAYKLGDKVSEDDKERRWNEIMKLQSEISFNKLHSKIGKNYKALIEKKTDDSYVGRTYMDAPGIDGLVYINSHNMLNIGDFYDIIVKDNNEYDIYAEEVN</sequence>